<dbReference type="SUPFAM" id="SSF56235">
    <property type="entry name" value="N-terminal nucleophile aminohydrolases (Ntn hydrolases)"/>
    <property type="match status" value="1"/>
</dbReference>
<gene>
    <name evidence="1" type="ORF">SAMN05421804_101852</name>
</gene>
<dbReference type="Gene3D" id="3.60.20.40">
    <property type="match status" value="1"/>
</dbReference>
<dbReference type="AlphaFoldDB" id="A0A1G8IDL3"/>
<reference evidence="1 2" key="1">
    <citation type="submission" date="2016-10" db="EMBL/GenBank/DDBJ databases">
        <authorList>
            <person name="de Groot N.N."/>
        </authorList>
    </citation>
    <scope>NUCLEOTIDE SEQUENCE [LARGE SCALE GENOMIC DNA]</scope>
    <source>
        <strain evidence="1 2">CGMCC 1.5058</strain>
    </source>
</reference>
<dbReference type="Pfam" id="PF01019">
    <property type="entry name" value="G_glu_transpept"/>
    <property type="match status" value="1"/>
</dbReference>
<dbReference type="InterPro" id="IPR043137">
    <property type="entry name" value="GGT_ssub_C"/>
</dbReference>
<proteinExistence type="predicted"/>
<dbReference type="PANTHER" id="PTHR43881:SF1">
    <property type="entry name" value="GAMMA-GLUTAMYLTRANSPEPTIDASE (AFU_ORTHOLOGUE AFUA_4G13580)"/>
    <property type="match status" value="1"/>
</dbReference>
<dbReference type="GO" id="GO:0016787">
    <property type="term" value="F:hydrolase activity"/>
    <property type="evidence" value="ECO:0007669"/>
    <property type="project" value="UniProtKB-KW"/>
</dbReference>
<dbReference type="InterPro" id="IPR029055">
    <property type="entry name" value="Ntn_hydrolases_N"/>
</dbReference>
<dbReference type="Proteomes" id="UP000183255">
    <property type="component" value="Unassembled WGS sequence"/>
</dbReference>
<dbReference type="InterPro" id="IPR052896">
    <property type="entry name" value="GGT-like_enzyme"/>
</dbReference>
<evidence type="ECO:0000313" key="1">
    <source>
        <dbReference type="EMBL" id="SDI16942.1"/>
    </source>
</evidence>
<name>A0A1G8IDL3_9CLOT</name>
<accession>A0A1G8IDL3</accession>
<dbReference type="InterPro" id="IPR043138">
    <property type="entry name" value="GGT_lsub"/>
</dbReference>
<dbReference type="RefSeq" id="WP_031574470.1">
    <property type="nucleotide sequence ID" value="NZ_FNDZ01000001.1"/>
</dbReference>
<keyword evidence="1" id="KW-0378">Hydrolase</keyword>
<dbReference type="Gene3D" id="1.10.246.130">
    <property type="match status" value="1"/>
</dbReference>
<evidence type="ECO:0000313" key="2">
    <source>
        <dbReference type="Proteomes" id="UP000183255"/>
    </source>
</evidence>
<dbReference type="PRINTS" id="PR01210">
    <property type="entry name" value="GGTRANSPTASE"/>
</dbReference>
<sequence length="534" mass="59137">MKFDPNIQPYASERLTLGAARGVVATGNPLAAQAGLDILKKGGNAVDAAIAAAACLTVVEPTANGIGSDNFALVWMKDKLYGMNSNGPSPMGISLDEIREKHEKMPVHGWTPVTVPGAPKGWASLSERFGNLSLSECLAPAIDYAENGFPVAAHTALMWQRAFDKYQVIYKDDPQYEEWFRTFTFDGKAPEPFQMLKLPNHGKTLRLIAESGAKAFYQGELAERIEKDAIKHGGYLRKSDLEVFESSFVEPLSVHYKGYDVVELPPSGQGMVALMALNIFKNQEIEGRDAAYYHGMFESMKMAFADGMHYITDPKVMRMDPKALLTEEYGRKRYQSITEEAVIHTYDDPYTSGTVYLNTADKDGNMVSMIQSNYMGFGSGIVVEGTGISLQNRGADFSLQENHVNVLGPGKKTYHTIIPGMLMKEGKCKAVFGVMGGYMQPQGHFQVVSNLIDFQMNPQMALDAPRWQWMKEKSFVVEKAFDKNVMEDLKSKGHEVQVEEDRSHFGRGQIIIKMDSGAYAVGTESRTDSNPAVY</sequence>
<protein>
    <submittedName>
        <fullName evidence="1">Gamma-glutamyltranspeptidase / glutathione hydrolase</fullName>
    </submittedName>
</protein>
<dbReference type="PANTHER" id="PTHR43881">
    <property type="entry name" value="GAMMA-GLUTAMYLTRANSPEPTIDASE (AFU_ORTHOLOGUE AFUA_4G13580)"/>
    <property type="match status" value="1"/>
</dbReference>
<organism evidence="1 2">
    <name type="scientific">Proteiniclasticum ruminis</name>
    <dbReference type="NCBI Taxonomy" id="398199"/>
    <lineage>
        <taxon>Bacteria</taxon>
        <taxon>Bacillati</taxon>
        <taxon>Bacillota</taxon>
        <taxon>Clostridia</taxon>
        <taxon>Eubacteriales</taxon>
        <taxon>Clostridiaceae</taxon>
        <taxon>Proteiniclasticum</taxon>
    </lineage>
</organism>
<dbReference type="EMBL" id="FNDZ01000001">
    <property type="protein sequence ID" value="SDI16942.1"/>
    <property type="molecule type" value="Genomic_DNA"/>
</dbReference>